<dbReference type="Proteomes" id="UP001153636">
    <property type="component" value="Chromosome 2"/>
</dbReference>
<reference evidence="2" key="1">
    <citation type="submission" date="2022-01" db="EMBL/GenBank/DDBJ databases">
        <authorList>
            <person name="King R."/>
        </authorList>
    </citation>
    <scope>NUCLEOTIDE SEQUENCE</scope>
</reference>
<evidence type="ECO:0000313" key="3">
    <source>
        <dbReference type="Proteomes" id="UP001153636"/>
    </source>
</evidence>
<feature type="coiled-coil region" evidence="1">
    <location>
        <begin position="10"/>
        <end position="69"/>
    </location>
</feature>
<organism evidence="2 3">
    <name type="scientific">Psylliodes chrysocephalus</name>
    <dbReference type="NCBI Taxonomy" id="3402493"/>
    <lineage>
        <taxon>Eukaryota</taxon>
        <taxon>Metazoa</taxon>
        <taxon>Ecdysozoa</taxon>
        <taxon>Arthropoda</taxon>
        <taxon>Hexapoda</taxon>
        <taxon>Insecta</taxon>
        <taxon>Pterygota</taxon>
        <taxon>Neoptera</taxon>
        <taxon>Endopterygota</taxon>
        <taxon>Coleoptera</taxon>
        <taxon>Polyphaga</taxon>
        <taxon>Cucujiformia</taxon>
        <taxon>Chrysomeloidea</taxon>
        <taxon>Chrysomelidae</taxon>
        <taxon>Galerucinae</taxon>
        <taxon>Alticini</taxon>
        <taxon>Psylliodes</taxon>
    </lineage>
</organism>
<proteinExistence type="predicted"/>
<dbReference type="EMBL" id="OV651814">
    <property type="protein sequence ID" value="CAH1105643.1"/>
    <property type="molecule type" value="Genomic_DNA"/>
</dbReference>
<sequence>MSEIDNNTTLKDILNEIINSKKELKNAIDASEARLLLKVESVQSKVTELQKENQLLKEEIEILKQQNKKNSIVIFGLQNIQDNLNIQYICSHIKSLLDIDIKPSEINEFYTLGKEKNSPLKVNFVCSWRKTEILKNCNKLKGKNISIVHEQTPKQRYESSILRKHLNLAKQDKQNNCYIKRNKLYVNENIYSVENLLGVEELANNLNKKPNSAPSTPTAVDPTLPENRNASSMFTTNYAMQCLPKFCNTLVTTVQICSLMHPIALVFNVSDLQNLLLLNHYLPELRVLSVTLTMLILSNVL</sequence>
<keyword evidence="3" id="KW-1185">Reference proteome</keyword>
<accession>A0A9P0CSX4</accession>
<gene>
    <name evidence="2" type="ORF">PSYICH_LOCUS6767</name>
</gene>
<evidence type="ECO:0000313" key="2">
    <source>
        <dbReference type="EMBL" id="CAH1105643.1"/>
    </source>
</evidence>
<protein>
    <submittedName>
        <fullName evidence="2">Uncharacterized protein</fullName>
    </submittedName>
</protein>
<dbReference type="OrthoDB" id="6782207at2759"/>
<evidence type="ECO:0000256" key="1">
    <source>
        <dbReference type="SAM" id="Coils"/>
    </source>
</evidence>
<dbReference type="AlphaFoldDB" id="A0A9P0CSX4"/>
<name>A0A9P0CSX4_9CUCU</name>
<keyword evidence="1" id="KW-0175">Coiled coil</keyword>